<keyword evidence="2" id="KW-1185">Reference proteome</keyword>
<protein>
    <recommendedName>
        <fullName evidence="3">GAG-pre-integrase domain-containing protein</fullName>
    </recommendedName>
</protein>
<proteinExistence type="predicted"/>
<sequence length="60" mass="7068">MHAIDYDIVHRRLMHESHERVLKACKDAGIKIDPNTAKGYQCHWCYLGKSKQFISHDKFP</sequence>
<name>A0AAN6RN23_9PEZI</name>
<accession>A0AAN6RN23</accession>
<dbReference type="AlphaFoldDB" id="A0AAN6RN23"/>
<gene>
    <name evidence="1" type="ORF">C8A05DRAFT_39656</name>
</gene>
<reference evidence="1" key="1">
    <citation type="journal article" date="2023" name="Mol. Phylogenet. Evol.">
        <title>Genome-scale phylogeny and comparative genomics of the fungal order Sordariales.</title>
        <authorList>
            <person name="Hensen N."/>
            <person name="Bonometti L."/>
            <person name="Westerberg I."/>
            <person name="Brannstrom I.O."/>
            <person name="Guillou S."/>
            <person name="Cros-Aarteil S."/>
            <person name="Calhoun S."/>
            <person name="Haridas S."/>
            <person name="Kuo A."/>
            <person name="Mondo S."/>
            <person name="Pangilinan J."/>
            <person name="Riley R."/>
            <person name="LaButti K."/>
            <person name="Andreopoulos B."/>
            <person name="Lipzen A."/>
            <person name="Chen C."/>
            <person name="Yan M."/>
            <person name="Daum C."/>
            <person name="Ng V."/>
            <person name="Clum A."/>
            <person name="Steindorff A."/>
            <person name="Ohm R.A."/>
            <person name="Martin F."/>
            <person name="Silar P."/>
            <person name="Natvig D.O."/>
            <person name="Lalanne C."/>
            <person name="Gautier V."/>
            <person name="Ament-Velasquez S.L."/>
            <person name="Kruys A."/>
            <person name="Hutchinson M.I."/>
            <person name="Powell A.J."/>
            <person name="Barry K."/>
            <person name="Miller A.N."/>
            <person name="Grigoriev I.V."/>
            <person name="Debuchy R."/>
            <person name="Gladieux P."/>
            <person name="Hiltunen Thoren M."/>
            <person name="Johannesson H."/>
        </authorList>
    </citation>
    <scope>NUCLEOTIDE SEQUENCE</scope>
    <source>
        <strain evidence="1">CBS 103.79</strain>
    </source>
</reference>
<dbReference type="Proteomes" id="UP001303889">
    <property type="component" value="Unassembled WGS sequence"/>
</dbReference>
<evidence type="ECO:0000313" key="1">
    <source>
        <dbReference type="EMBL" id="KAK3896795.1"/>
    </source>
</evidence>
<dbReference type="EMBL" id="MU856396">
    <property type="protein sequence ID" value="KAK3896795.1"/>
    <property type="molecule type" value="Genomic_DNA"/>
</dbReference>
<reference evidence="1" key="2">
    <citation type="submission" date="2023-05" db="EMBL/GenBank/DDBJ databases">
        <authorList>
            <consortium name="Lawrence Berkeley National Laboratory"/>
            <person name="Steindorff A."/>
            <person name="Hensen N."/>
            <person name="Bonometti L."/>
            <person name="Westerberg I."/>
            <person name="Brannstrom I.O."/>
            <person name="Guillou S."/>
            <person name="Cros-Aarteil S."/>
            <person name="Calhoun S."/>
            <person name="Haridas S."/>
            <person name="Kuo A."/>
            <person name="Mondo S."/>
            <person name="Pangilinan J."/>
            <person name="Riley R."/>
            <person name="Labutti K."/>
            <person name="Andreopoulos B."/>
            <person name="Lipzen A."/>
            <person name="Chen C."/>
            <person name="Yanf M."/>
            <person name="Daum C."/>
            <person name="Ng V."/>
            <person name="Clum A."/>
            <person name="Ohm R."/>
            <person name="Martin F."/>
            <person name="Silar P."/>
            <person name="Natvig D."/>
            <person name="Lalanne C."/>
            <person name="Gautier V."/>
            <person name="Ament-Velasquez S.L."/>
            <person name="Kruys A."/>
            <person name="Hutchinson M.I."/>
            <person name="Powell A.J."/>
            <person name="Barry K."/>
            <person name="Miller A.N."/>
            <person name="Grigoriev I.V."/>
            <person name="Debuchy R."/>
            <person name="Gladieux P."/>
            <person name="Thoren M.H."/>
            <person name="Johannesson H."/>
        </authorList>
    </citation>
    <scope>NUCLEOTIDE SEQUENCE</scope>
    <source>
        <strain evidence="1">CBS 103.79</strain>
    </source>
</reference>
<evidence type="ECO:0008006" key="3">
    <source>
        <dbReference type="Google" id="ProtNLM"/>
    </source>
</evidence>
<comment type="caution">
    <text evidence="1">The sequence shown here is derived from an EMBL/GenBank/DDBJ whole genome shotgun (WGS) entry which is preliminary data.</text>
</comment>
<organism evidence="1 2">
    <name type="scientific">Staphylotrichum tortipilum</name>
    <dbReference type="NCBI Taxonomy" id="2831512"/>
    <lineage>
        <taxon>Eukaryota</taxon>
        <taxon>Fungi</taxon>
        <taxon>Dikarya</taxon>
        <taxon>Ascomycota</taxon>
        <taxon>Pezizomycotina</taxon>
        <taxon>Sordariomycetes</taxon>
        <taxon>Sordariomycetidae</taxon>
        <taxon>Sordariales</taxon>
        <taxon>Chaetomiaceae</taxon>
        <taxon>Staphylotrichum</taxon>
    </lineage>
</organism>
<evidence type="ECO:0000313" key="2">
    <source>
        <dbReference type="Proteomes" id="UP001303889"/>
    </source>
</evidence>